<accession>A0ABN7WTB4</accession>
<dbReference type="InterPro" id="IPR008906">
    <property type="entry name" value="HATC_C_dom"/>
</dbReference>
<dbReference type="Pfam" id="PF05699">
    <property type="entry name" value="Dimer_Tnp_hAT"/>
    <property type="match status" value="1"/>
</dbReference>
<feature type="transmembrane region" description="Helical" evidence="1">
    <location>
        <begin position="12"/>
        <end position="32"/>
    </location>
</feature>
<feature type="non-terminal residue" evidence="3">
    <location>
        <position position="1"/>
    </location>
</feature>
<keyword evidence="4" id="KW-1185">Reference proteome</keyword>
<sequence length="72" mass="7960">LGLETTNFSEQFPNITCLAIIALIVPLSNGYVEHVFSHQNMIKSKLKNKVSIPTLNDHLLVAFNGPSIEILI</sequence>
<keyword evidence="1" id="KW-0472">Membrane</keyword>
<protein>
    <submittedName>
        <fullName evidence="3">1055_t:CDS:1</fullName>
    </submittedName>
</protein>
<dbReference type="Proteomes" id="UP000789901">
    <property type="component" value="Unassembled WGS sequence"/>
</dbReference>
<feature type="domain" description="HAT C-terminal dimerisation" evidence="2">
    <location>
        <begin position="8"/>
        <end position="62"/>
    </location>
</feature>
<dbReference type="EMBL" id="CAJVQB010062615">
    <property type="protein sequence ID" value="CAG8840342.1"/>
    <property type="molecule type" value="Genomic_DNA"/>
</dbReference>
<name>A0ABN7WTB4_GIGMA</name>
<evidence type="ECO:0000313" key="3">
    <source>
        <dbReference type="EMBL" id="CAG8840342.1"/>
    </source>
</evidence>
<dbReference type="SUPFAM" id="SSF53098">
    <property type="entry name" value="Ribonuclease H-like"/>
    <property type="match status" value="1"/>
</dbReference>
<proteinExistence type="predicted"/>
<reference evidence="3 4" key="1">
    <citation type="submission" date="2021-06" db="EMBL/GenBank/DDBJ databases">
        <authorList>
            <person name="Kallberg Y."/>
            <person name="Tangrot J."/>
            <person name="Rosling A."/>
        </authorList>
    </citation>
    <scope>NUCLEOTIDE SEQUENCE [LARGE SCALE GENOMIC DNA]</scope>
    <source>
        <strain evidence="3 4">120-4 pot B 10/14</strain>
    </source>
</reference>
<gene>
    <name evidence="3" type="ORF">GMARGA_LOCUS34867</name>
</gene>
<evidence type="ECO:0000256" key="1">
    <source>
        <dbReference type="SAM" id="Phobius"/>
    </source>
</evidence>
<dbReference type="InterPro" id="IPR012337">
    <property type="entry name" value="RNaseH-like_sf"/>
</dbReference>
<keyword evidence="1" id="KW-0812">Transmembrane</keyword>
<keyword evidence="1" id="KW-1133">Transmembrane helix</keyword>
<evidence type="ECO:0000259" key="2">
    <source>
        <dbReference type="Pfam" id="PF05699"/>
    </source>
</evidence>
<organism evidence="3 4">
    <name type="scientific">Gigaspora margarita</name>
    <dbReference type="NCBI Taxonomy" id="4874"/>
    <lineage>
        <taxon>Eukaryota</taxon>
        <taxon>Fungi</taxon>
        <taxon>Fungi incertae sedis</taxon>
        <taxon>Mucoromycota</taxon>
        <taxon>Glomeromycotina</taxon>
        <taxon>Glomeromycetes</taxon>
        <taxon>Diversisporales</taxon>
        <taxon>Gigasporaceae</taxon>
        <taxon>Gigaspora</taxon>
    </lineage>
</organism>
<evidence type="ECO:0000313" key="4">
    <source>
        <dbReference type="Proteomes" id="UP000789901"/>
    </source>
</evidence>
<comment type="caution">
    <text evidence="3">The sequence shown here is derived from an EMBL/GenBank/DDBJ whole genome shotgun (WGS) entry which is preliminary data.</text>
</comment>